<evidence type="ECO:0000256" key="6">
    <source>
        <dbReference type="PIRNR" id="PIRNR000099"/>
    </source>
</evidence>
<proteinExistence type="inferred from homology"/>
<dbReference type="EMBL" id="FSQZ01000001">
    <property type="protein sequence ID" value="SIN72729.1"/>
    <property type="molecule type" value="Genomic_DNA"/>
</dbReference>
<dbReference type="PROSITE" id="PS00611">
    <property type="entry name" value="HISOL_DEHYDROGENASE"/>
    <property type="match status" value="1"/>
</dbReference>
<comment type="similarity">
    <text evidence="2 6 7">Belongs to the histidinol dehydrogenase family.</text>
</comment>
<evidence type="ECO:0000256" key="3">
    <source>
        <dbReference type="ARBA" id="ARBA00022723"/>
    </source>
</evidence>
<gene>
    <name evidence="8" type="ORF">SAMN05444368_1542</name>
</gene>
<evidence type="ECO:0000256" key="7">
    <source>
        <dbReference type="RuleBase" id="RU004175"/>
    </source>
</evidence>
<dbReference type="NCBIfam" id="TIGR00069">
    <property type="entry name" value="hisD"/>
    <property type="match status" value="1"/>
</dbReference>
<dbReference type="PANTHER" id="PTHR21256:SF2">
    <property type="entry name" value="HISTIDINE BIOSYNTHESIS TRIFUNCTIONAL PROTEIN"/>
    <property type="match status" value="1"/>
</dbReference>
<name>A0ABY1JEF2_9BACT</name>
<dbReference type="PANTHER" id="PTHR21256">
    <property type="entry name" value="HISTIDINOL DEHYDROGENASE HDH"/>
    <property type="match status" value="1"/>
</dbReference>
<evidence type="ECO:0000256" key="2">
    <source>
        <dbReference type="ARBA" id="ARBA00010178"/>
    </source>
</evidence>
<comment type="caution">
    <text evidence="8">The sequence shown here is derived from an EMBL/GenBank/DDBJ whole genome shotgun (WGS) entry which is preliminary data.</text>
</comment>
<accession>A0ABY1JEF2</accession>
<protein>
    <submittedName>
        <fullName evidence="8">Histidinol dehydrogenase</fullName>
    </submittedName>
</protein>
<evidence type="ECO:0000256" key="4">
    <source>
        <dbReference type="ARBA" id="ARBA00022833"/>
    </source>
</evidence>
<keyword evidence="3" id="KW-0479">Metal-binding</keyword>
<dbReference type="Gene3D" id="3.40.50.1980">
    <property type="entry name" value="Nitrogenase molybdenum iron protein domain"/>
    <property type="match status" value="2"/>
</dbReference>
<keyword evidence="4" id="KW-0862">Zinc</keyword>
<organism evidence="8 9">
    <name type="scientific">Acetomicrobium flavidum</name>
    <dbReference type="NCBI Taxonomy" id="49896"/>
    <lineage>
        <taxon>Bacteria</taxon>
        <taxon>Thermotogati</taxon>
        <taxon>Synergistota</taxon>
        <taxon>Synergistia</taxon>
        <taxon>Synergistales</taxon>
        <taxon>Acetomicrobiaceae</taxon>
        <taxon>Acetomicrobium</taxon>
    </lineage>
</organism>
<dbReference type="SUPFAM" id="SSF53720">
    <property type="entry name" value="ALDH-like"/>
    <property type="match status" value="1"/>
</dbReference>
<sequence>MRFIKRPEVVIGEDLMREVSDKVEDILSQIKKKGWESLVNICQSLDGIAPFRINPKDMTKAWRDLSQDLKDALKMAEKNIRTFHRAQRDIFKTFECDVADGIKAGIRFIPVKSTAIYVPGGRYPLPSSVLMGVIPAQEAGVERVVVLTPPGKEGNPNPVTLAAMGLLGVKEAWAIGGAQAVAAVAFGAGDIKPVDFIAGPGNVFVTEAKRQVFGTVGIDGLAGPSEVLIVADESADPKFLAADMIAQLEHDPNAKATLLATDETIAEKTIKEALNILSNLETASIASISWEKGATIAVGSLQEIAEYADKLAPEHLELALKDPQGKLQLFSCYGAAFLGKYSSVPFGDYIAGTNHVLPTGGSARFQGGLGVGTFLRPMQHLHLSPKAAAMLALHGATIARAEGLAAHEIAMKLRHM</sequence>
<dbReference type="InterPro" id="IPR022695">
    <property type="entry name" value="Histidinol_DH_monofunct"/>
</dbReference>
<dbReference type="RefSeq" id="WP_014807458.1">
    <property type="nucleotide sequence ID" value="NZ_DAONBL010000005.1"/>
</dbReference>
<evidence type="ECO:0000256" key="5">
    <source>
        <dbReference type="ARBA" id="ARBA00023002"/>
    </source>
</evidence>
<dbReference type="InterPro" id="IPR012131">
    <property type="entry name" value="Hstdl_DH"/>
</dbReference>
<dbReference type="PRINTS" id="PR00083">
    <property type="entry name" value="HOLDHDRGNASE"/>
</dbReference>
<evidence type="ECO:0000313" key="9">
    <source>
        <dbReference type="Proteomes" id="UP000185093"/>
    </source>
</evidence>
<dbReference type="PIRSF" id="PIRSF000099">
    <property type="entry name" value="Histidinol_dh"/>
    <property type="match status" value="1"/>
</dbReference>
<dbReference type="InterPro" id="IPR001692">
    <property type="entry name" value="Histidinol_DH_CS"/>
</dbReference>
<dbReference type="Pfam" id="PF00815">
    <property type="entry name" value="Histidinol_dh"/>
    <property type="match status" value="1"/>
</dbReference>
<comment type="cofactor">
    <cofactor evidence="1">
        <name>Zn(2+)</name>
        <dbReference type="ChEBI" id="CHEBI:29105"/>
    </cofactor>
</comment>
<evidence type="ECO:0000313" key="8">
    <source>
        <dbReference type="EMBL" id="SIN72729.1"/>
    </source>
</evidence>
<keyword evidence="5 6" id="KW-0560">Oxidoreductase</keyword>
<keyword evidence="9" id="KW-1185">Reference proteome</keyword>
<dbReference type="Proteomes" id="UP000185093">
    <property type="component" value="Unassembled WGS sequence"/>
</dbReference>
<reference evidence="8 9" key="1">
    <citation type="submission" date="2016-11" db="EMBL/GenBank/DDBJ databases">
        <authorList>
            <person name="Varghese N."/>
            <person name="Submissions S."/>
        </authorList>
    </citation>
    <scope>NUCLEOTIDE SEQUENCE [LARGE SCALE GENOMIC DNA]</scope>
    <source>
        <strain evidence="8 9">DSM 20664</strain>
    </source>
</reference>
<dbReference type="InterPro" id="IPR016161">
    <property type="entry name" value="Ald_DH/histidinol_DH"/>
</dbReference>
<dbReference type="Gene3D" id="1.20.5.1300">
    <property type="match status" value="1"/>
</dbReference>
<evidence type="ECO:0000256" key="1">
    <source>
        <dbReference type="ARBA" id="ARBA00001947"/>
    </source>
</evidence>
<dbReference type="CDD" id="cd06572">
    <property type="entry name" value="Histidinol_dh"/>
    <property type="match status" value="1"/>
</dbReference>